<keyword evidence="5" id="KW-0411">Iron-sulfur</keyword>
<evidence type="ECO:0000256" key="2">
    <source>
        <dbReference type="ARBA" id="ARBA00022723"/>
    </source>
</evidence>
<dbReference type="PANTHER" id="PTHR44379:SF5">
    <property type="entry name" value="OXIDOREDUCTASE WITH IRON-SULFUR SUBUNIT"/>
    <property type="match status" value="1"/>
</dbReference>
<dbReference type="GO" id="GO:0046872">
    <property type="term" value="F:metal ion binding"/>
    <property type="evidence" value="ECO:0007669"/>
    <property type="project" value="UniProtKB-KW"/>
</dbReference>
<evidence type="ECO:0000256" key="1">
    <source>
        <dbReference type="ARBA" id="ARBA00022714"/>
    </source>
</evidence>
<dbReference type="SUPFAM" id="SSF47741">
    <property type="entry name" value="CO dehydrogenase ISP C-domain like"/>
    <property type="match status" value="1"/>
</dbReference>
<dbReference type="InterPro" id="IPR036884">
    <property type="entry name" value="2Fe-2S-bd_dom_sf"/>
</dbReference>
<dbReference type="GO" id="GO:0016491">
    <property type="term" value="F:oxidoreductase activity"/>
    <property type="evidence" value="ECO:0007669"/>
    <property type="project" value="UniProtKB-KW"/>
</dbReference>
<dbReference type="EMBL" id="CP014579">
    <property type="protein sequence ID" value="ANB76063.1"/>
    <property type="molecule type" value="Genomic_DNA"/>
</dbReference>
<proteinExistence type="predicted"/>
<dbReference type="PANTHER" id="PTHR44379">
    <property type="entry name" value="OXIDOREDUCTASE WITH IRON-SULFUR SUBUNIT"/>
    <property type="match status" value="1"/>
</dbReference>
<feature type="domain" description="2Fe-2S ferredoxin-type" evidence="6">
    <location>
        <begin position="1"/>
        <end position="77"/>
    </location>
</feature>
<evidence type="ECO:0000259" key="6">
    <source>
        <dbReference type="PROSITE" id="PS51085"/>
    </source>
</evidence>
<dbReference type="InterPro" id="IPR012675">
    <property type="entry name" value="Beta-grasp_dom_sf"/>
</dbReference>
<keyword evidence="3" id="KW-0560">Oxidoreductase</keyword>
<sequence length="166" mass="17628">MQIQNCVNGAPRTIDTEPRRLLVHLLRDTLGLTGVHIGCDTSQCGACTVLIDQKTAKSCTVLAVQTEGCSVQTIEGMAHDPITTALKSAFNECHGLQCGFCTPGMLIAARALLVNTSSPSEEAVREALHGNLCRCTGYQNIVDAVLLAAARLKEQAAQPVEEASHE</sequence>
<dbReference type="InterPro" id="IPR001041">
    <property type="entry name" value="2Fe-2S_ferredoxin-type"/>
</dbReference>
<dbReference type="FunFam" id="3.10.20.30:FF:000020">
    <property type="entry name" value="Xanthine dehydrogenase iron-sulfur subunit"/>
    <property type="match status" value="1"/>
</dbReference>
<dbReference type="Proteomes" id="UP000076852">
    <property type="component" value="Chromosome 2"/>
</dbReference>
<dbReference type="PROSITE" id="PS51085">
    <property type="entry name" value="2FE2S_FER_2"/>
    <property type="match status" value="1"/>
</dbReference>
<dbReference type="OrthoDB" id="9179439at2"/>
<dbReference type="STRING" id="1804984.AYM40_27685"/>
<dbReference type="KEGG" id="buz:AYM40_27685"/>
<dbReference type="SUPFAM" id="SSF54292">
    <property type="entry name" value="2Fe-2S ferredoxin-like"/>
    <property type="match status" value="1"/>
</dbReference>
<dbReference type="Gene3D" id="3.10.20.30">
    <property type="match status" value="1"/>
</dbReference>
<evidence type="ECO:0000256" key="3">
    <source>
        <dbReference type="ARBA" id="ARBA00023002"/>
    </source>
</evidence>
<reference evidence="7 8" key="1">
    <citation type="journal article" date="2016" name="Gene">
        <title>PacBio SMRT assembly of a complex multi-replicon genome reveals chlorocatechol degradative operon in a region of genome plasticity.</title>
        <authorList>
            <person name="Ricker N."/>
            <person name="Shen S.Y."/>
            <person name="Goordial J."/>
            <person name="Jin S."/>
            <person name="Fulthorpe R.R."/>
        </authorList>
    </citation>
    <scope>NUCLEOTIDE SEQUENCE [LARGE SCALE GENOMIC DNA]</scope>
    <source>
        <strain evidence="7 8">OLGA172</strain>
    </source>
</reference>
<keyword evidence="1" id="KW-0001">2Fe-2S</keyword>
<dbReference type="InterPro" id="IPR036010">
    <property type="entry name" value="2Fe-2S_ferredoxin-like_sf"/>
</dbReference>
<dbReference type="AlphaFoldDB" id="A0A161ICK4"/>
<dbReference type="Pfam" id="PF00111">
    <property type="entry name" value="Fer2"/>
    <property type="match status" value="1"/>
</dbReference>
<gene>
    <name evidence="7" type="ORF">AYM40_27685</name>
</gene>
<dbReference type="InterPro" id="IPR051452">
    <property type="entry name" value="Diverse_Oxidoreductases"/>
</dbReference>
<evidence type="ECO:0000256" key="4">
    <source>
        <dbReference type="ARBA" id="ARBA00023004"/>
    </source>
</evidence>
<keyword evidence="8" id="KW-1185">Reference proteome</keyword>
<dbReference type="Gene3D" id="1.10.150.120">
    <property type="entry name" value="[2Fe-2S]-binding domain"/>
    <property type="match status" value="1"/>
</dbReference>
<dbReference type="InterPro" id="IPR002888">
    <property type="entry name" value="2Fe-2S-bd"/>
</dbReference>
<evidence type="ECO:0000313" key="8">
    <source>
        <dbReference type="Proteomes" id="UP000076852"/>
    </source>
</evidence>
<dbReference type="Pfam" id="PF01799">
    <property type="entry name" value="Fer2_2"/>
    <property type="match status" value="1"/>
</dbReference>
<dbReference type="GO" id="GO:0051537">
    <property type="term" value="F:2 iron, 2 sulfur cluster binding"/>
    <property type="evidence" value="ECO:0007669"/>
    <property type="project" value="UniProtKB-KW"/>
</dbReference>
<protein>
    <submittedName>
        <fullName evidence="7">Carbon monoxide dehydrogenase</fullName>
    </submittedName>
</protein>
<evidence type="ECO:0000256" key="5">
    <source>
        <dbReference type="ARBA" id="ARBA00023014"/>
    </source>
</evidence>
<evidence type="ECO:0000313" key="7">
    <source>
        <dbReference type="EMBL" id="ANB76063.1"/>
    </source>
</evidence>
<accession>A0A161ICK4</accession>
<organism evidence="7 8">
    <name type="scientific">Paraburkholderia phytofirmans OLGA172</name>
    <dbReference type="NCBI Taxonomy" id="1417228"/>
    <lineage>
        <taxon>Bacteria</taxon>
        <taxon>Pseudomonadati</taxon>
        <taxon>Pseudomonadota</taxon>
        <taxon>Betaproteobacteria</taxon>
        <taxon>Burkholderiales</taxon>
        <taxon>Burkholderiaceae</taxon>
        <taxon>Paraburkholderia</taxon>
    </lineage>
</organism>
<keyword evidence="4" id="KW-0408">Iron</keyword>
<name>A0A161ICK4_9BURK</name>
<keyword evidence="2" id="KW-0479">Metal-binding</keyword>